<keyword evidence="7 8" id="KW-0472">Membrane</keyword>
<dbReference type="InterPro" id="IPR011701">
    <property type="entry name" value="MFS"/>
</dbReference>
<evidence type="ECO:0000256" key="2">
    <source>
        <dbReference type="ARBA" id="ARBA00006236"/>
    </source>
</evidence>
<dbReference type="GO" id="GO:0042910">
    <property type="term" value="F:xenobiotic transmembrane transporter activity"/>
    <property type="evidence" value="ECO:0007669"/>
    <property type="project" value="InterPro"/>
</dbReference>
<dbReference type="EMBL" id="WESC01000018">
    <property type="protein sequence ID" value="KAB7738644.1"/>
    <property type="molecule type" value="Genomic_DNA"/>
</dbReference>
<dbReference type="CDD" id="cd17320">
    <property type="entry name" value="MFS_MdfA_MDR_like"/>
    <property type="match status" value="1"/>
</dbReference>
<feature type="transmembrane region" description="Helical" evidence="8">
    <location>
        <begin position="53"/>
        <end position="70"/>
    </location>
</feature>
<feature type="transmembrane region" description="Helical" evidence="8">
    <location>
        <begin position="12"/>
        <end position="33"/>
    </location>
</feature>
<feature type="transmembrane region" description="Helical" evidence="8">
    <location>
        <begin position="282"/>
        <end position="304"/>
    </location>
</feature>
<feature type="domain" description="Major facilitator superfamily (MFS) profile" evidence="9">
    <location>
        <begin position="11"/>
        <end position="394"/>
    </location>
</feature>
<evidence type="ECO:0000256" key="1">
    <source>
        <dbReference type="ARBA" id="ARBA00004651"/>
    </source>
</evidence>
<evidence type="ECO:0000256" key="8">
    <source>
        <dbReference type="RuleBase" id="RU365088"/>
    </source>
</evidence>
<evidence type="ECO:0000256" key="3">
    <source>
        <dbReference type="ARBA" id="ARBA00022448"/>
    </source>
</evidence>
<keyword evidence="5 8" id="KW-0812">Transmembrane</keyword>
<dbReference type="PANTHER" id="PTHR23502:SF132">
    <property type="entry name" value="POLYAMINE TRANSPORTER 2-RELATED"/>
    <property type="match status" value="1"/>
</dbReference>
<dbReference type="InterPro" id="IPR004812">
    <property type="entry name" value="Efflux_drug-R_Bcr/CmlA"/>
</dbReference>
<feature type="transmembrane region" description="Helical" evidence="8">
    <location>
        <begin position="137"/>
        <end position="161"/>
    </location>
</feature>
<dbReference type="PANTHER" id="PTHR23502">
    <property type="entry name" value="MAJOR FACILITATOR SUPERFAMILY"/>
    <property type="match status" value="1"/>
</dbReference>
<keyword evidence="4" id="KW-1003">Cell membrane</keyword>
<evidence type="ECO:0000313" key="10">
    <source>
        <dbReference type="EMBL" id="KAB7738644.1"/>
    </source>
</evidence>
<dbReference type="AlphaFoldDB" id="A0A6N6VFJ2"/>
<sequence length="394" mass="40818">MAVRRFDTDHLKFVVILGALTAFAPLSIDMYLPAFPAIAAHFHASAGEVQATLAIYFVGLALGQSVLGPLSDRTGRLPPMLLGIGAFVLGAIWAAQAPNIESLVAARFVQALGGCAGIVVSRAMVRDLFDERASAQVFSMLMLVMGLAPILAPMIGGFLIAHYHWPVIFWCLAGFGLACLIAVWLGLGETLPREKRSHGGLGHVLRAYIGLFADGPFMAFSLANACISAAMFAYITGSPFVFITLHGLSPEHYAMAFGLNAFGLITASQVNAFLLRRVSGRTILNASMSAHLAAALALLGASIFMPQSLAVLMVCLFILIGSLGFIGANATAAAMARAGERIGAAAALTGIIQFALAAGAGALVGALNDGTAMPMALAIAGLSLAGTTARLFAR</sequence>
<gene>
    <name evidence="10" type="ORF">F2P47_16110</name>
</gene>
<dbReference type="Proteomes" id="UP000468901">
    <property type="component" value="Unassembled WGS sequence"/>
</dbReference>
<evidence type="ECO:0000259" key="9">
    <source>
        <dbReference type="PROSITE" id="PS50850"/>
    </source>
</evidence>
<feature type="transmembrane region" description="Helical" evidence="8">
    <location>
        <begin position="167"/>
        <end position="187"/>
    </location>
</feature>
<keyword evidence="11" id="KW-1185">Reference proteome</keyword>
<dbReference type="FunFam" id="1.20.1720.10:FF:000005">
    <property type="entry name" value="Bcr/CflA family efflux transporter"/>
    <property type="match status" value="1"/>
</dbReference>
<keyword evidence="3 8" id="KW-0813">Transport</keyword>
<accession>A0A6N6VFJ2</accession>
<protein>
    <recommendedName>
        <fullName evidence="8">Bcr/CflA family efflux transporter</fullName>
    </recommendedName>
</protein>
<comment type="subcellular location">
    <subcellularLocation>
        <location evidence="8">Cell inner membrane</location>
        <topology evidence="8">Multi-pass membrane protein</topology>
    </subcellularLocation>
    <subcellularLocation>
        <location evidence="1">Cell membrane</location>
        <topology evidence="1">Multi-pass membrane protein</topology>
    </subcellularLocation>
</comment>
<dbReference type="GO" id="GO:0015385">
    <property type="term" value="F:sodium:proton antiporter activity"/>
    <property type="evidence" value="ECO:0007669"/>
    <property type="project" value="TreeGrafter"/>
</dbReference>
<comment type="similarity">
    <text evidence="2 8">Belongs to the major facilitator superfamily. Bcr/CmlA family.</text>
</comment>
<evidence type="ECO:0000256" key="7">
    <source>
        <dbReference type="ARBA" id="ARBA00023136"/>
    </source>
</evidence>
<keyword evidence="6 8" id="KW-1133">Transmembrane helix</keyword>
<comment type="caution">
    <text evidence="10">The sequence shown here is derived from an EMBL/GenBank/DDBJ whole genome shotgun (WGS) entry which is preliminary data.</text>
</comment>
<reference evidence="10 11" key="1">
    <citation type="submission" date="2019-09" db="EMBL/GenBank/DDBJ databases">
        <title>Parvibaculum sedimenti sp. nov., isolated from sediment.</title>
        <authorList>
            <person name="Wang Y."/>
        </authorList>
    </citation>
    <scope>NUCLEOTIDE SEQUENCE [LARGE SCALE GENOMIC DNA]</scope>
    <source>
        <strain evidence="10 11">HXT-9</strain>
    </source>
</reference>
<organism evidence="10 11">
    <name type="scientific">Parvibaculum sedimenti</name>
    <dbReference type="NCBI Taxonomy" id="2608632"/>
    <lineage>
        <taxon>Bacteria</taxon>
        <taxon>Pseudomonadati</taxon>
        <taxon>Pseudomonadota</taxon>
        <taxon>Alphaproteobacteria</taxon>
        <taxon>Hyphomicrobiales</taxon>
        <taxon>Parvibaculaceae</taxon>
        <taxon>Parvibaculum</taxon>
    </lineage>
</organism>
<dbReference type="GO" id="GO:1990961">
    <property type="term" value="P:xenobiotic detoxification by transmembrane export across the plasma membrane"/>
    <property type="evidence" value="ECO:0007669"/>
    <property type="project" value="InterPro"/>
</dbReference>
<dbReference type="NCBIfam" id="TIGR00710">
    <property type="entry name" value="efflux_Bcr_CflA"/>
    <property type="match status" value="1"/>
</dbReference>
<dbReference type="InterPro" id="IPR036259">
    <property type="entry name" value="MFS_trans_sf"/>
</dbReference>
<keyword evidence="8" id="KW-0997">Cell inner membrane</keyword>
<dbReference type="RefSeq" id="WP_152217410.1">
    <property type="nucleotide sequence ID" value="NZ_WESC01000018.1"/>
</dbReference>
<dbReference type="SUPFAM" id="SSF103473">
    <property type="entry name" value="MFS general substrate transporter"/>
    <property type="match status" value="1"/>
</dbReference>
<evidence type="ECO:0000313" key="11">
    <source>
        <dbReference type="Proteomes" id="UP000468901"/>
    </source>
</evidence>
<feature type="transmembrane region" description="Helical" evidence="8">
    <location>
        <begin position="77"/>
        <end position="96"/>
    </location>
</feature>
<dbReference type="Gene3D" id="1.20.1720.10">
    <property type="entry name" value="Multidrug resistance protein D"/>
    <property type="match status" value="1"/>
</dbReference>
<feature type="transmembrane region" description="Helical" evidence="8">
    <location>
        <begin position="208"/>
        <end position="235"/>
    </location>
</feature>
<dbReference type="PROSITE" id="PS50850">
    <property type="entry name" value="MFS"/>
    <property type="match status" value="1"/>
</dbReference>
<feature type="transmembrane region" description="Helical" evidence="8">
    <location>
        <begin position="342"/>
        <end position="366"/>
    </location>
</feature>
<evidence type="ECO:0000256" key="4">
    <source>
        <dbReference type="ARBA" id="ARBA00022475"/>
    </source>
</evidence>
<feature type="transmembrane region" description="Helical" evidence="8">
    <location>
        <begin position="255"/>
        <end position="275"/>
    </location>
</feature>
<proteinExistence type="inferred from homology"/>
<evidence type="ECO:0000256" key="5">
    <source>
        <dbReference type="ARBA" id="ARBA00022692"/>
    </source>
</evidence>
<dbReference type="GO" id="GO:0005886">
    <property type="term" value="C:plasma membrane"/>
    <property type="evidence" value="ECO:0007669"/>
    <property type="project" value="UniProtKB-SubCell"/>
</dbReference>
<feature type="transmembrane region" description="Helical" evidence="8">
    <location>
        <begin position="310"/>
        <end position="330"/>
    </location>
</feature>
<name>A0A6N6VFJ2_9HYPH</name>
<evidence type="ECO:0000256" key="6">
    <source>
        <dbReference type="ARBA" id="ARBA00022989"/>
    </source>
</evidence>
<dbReference type="Pfam" id="PF07690">
    <property type="entry name" value="MFS_1"/>
    <property type="match status" value="1"/>
</dbReference>
<dbReference type="InterPro" id="IPR020846">
    <property type="entry name" value="MFS_dom"/>
</dbReference>
<feature type="transmembrane region" description="Helical" evidence="8">
    <location>
        <begin position="108"/>
        <end position="125"/>
    </location>
</feature>
<feature type="transmembrane region" description="Helical" evidence="8">
    <location>
        <begin position="372"/>
        <end position="393"/>
    </location>
</feature>